<proteinExistence type="predicted"/>
<dbReference type="Proteomes" id="UP000223968">
    <property type="component" value="Unassembled WGS sequence"/>
</dbReference>
<reference evidence="1 2" key="1">
    <citation type="submission" date="2017-10" db="EMBL/GenBank/DDBJ databases">
        <title>Comparative genomics in systemic dimorphic fungi from Ajellomycetaceae.</title>
        <authorList>
            <person name="Munoz J.F."/>
            <person name="Mcewen J.G."/>
            <person name="Clay O.K."/>
            <person name="Cuomo C.A."/>
        </authorList>
    </citation>
    <scope>NUCLEOTIDE SEQUENCE [LARGE SCALE GENOMIC DNA]</scope>
    <source>
        <strain evidence="1 2">UAMH5409</strain>
    </source>
</reference>
<protein>
    <submittedName>
        <fullName evidence="1">Uncharacterized protein</fullName>
    </submittedName>
</protein>
<evidence type="ECO:0000313" key="1">
    <source>
        <dbReference type="EMBL" id="PGH06544.1"/>
    </source>
</evidence>
<comment type="caution">
    <text evidence="1">The sequence shown here is derived from an EMBL/GenBank/DDBJ whole genome shotgun (WGS) entry which is preliminary data.</text>
</comment>
<keyword evidence="2" id="KW-1185">Reference proteome</keyword>
<dbReference type="EMBL" id="PDNB01000116">
    <property type="protein sequence ID" value="PGH06544.1"/>
    <property type="molecule type" value="Genomic_DNA"/>
</dbReference>
<name>A0A2B7X4H3_9EURO</name>
<organism evidence="1 2">
    <name type="scientific">Helicocarpus griseus UAMH5409</name>
    <dbReference type="NCBI Taxonomy" id="1447875"/>
    <lineage>
        <taxon>Eukaryota</taxon>
        <taxon>Fungi</taxon>
        <taxon>Dikarya</taxon>
        <taxon>Ascomycota</taxon>
        <taxon>Pezizomycotina</taxon>
        <taxon>Eurotiomycetes</taxon>
        <taxon>Eurotiomycetidae</taxon>
        <taxon>Onygenales</taxon>
        <taxon>Ajellomycetaceae</taxon>
        <taxon>Helicocarpus</taxon>
    </lineage>
</organism>
<sequence>MPRYFIRENAKVRDIVRQCRTQTDGRSAVVPMDQYGLQNWPSAFGNVNNPKYLELEEGAKIFRPSECEIRAIAGVLLRGAKFYWPFARCSVPRP</sequence>
<evidence type="ECO:0000313" key="2">
    <source>
        <dbReference type="Proteomes" id="UP000223968"/>
    </source>
</evidence>
<gene>
    <name evidence="1" type="ORF">AJ79_06483</name>
</gene>
<dbReference type="AlphaFoldDB" id="A0A2B7X4H3"/>
<accession>A0A2B7X4H3</accession>